<gene>
    <name evidence="1" type="ORF">DPMN_015572</name>
</gene>
<reference evidence="1" key="2">
    <citation type="submission" date="2020-11" db="EMBL/GenBank/DDBJ databases">
        <authorList>
            <person name="McCartney M.A."/>
            <person name="Auch B."/>
            <person name="Kono T."/>
            <person name="Mallez S."/>
            <person name="Becker A."/>
            <person name="Gohl D.M."/>
            <person name="Silverstein K.A.T."/>
            <person name="Koren S."/>
            <person name="Bechman K.B."/>
            <person name="Herman A."/>
            <person name="Abrahante J.E."/>
            <person name="Garbe J."/>
        </authorList>
    </citation>
    <scope>NUCLEOTIDE SEQUENCE</scope>
    <source>
        <strain evidence="1">Duluth1</strain>
        <tissue evidence="1">Whole animal</tissue>
    </source>
</reference>
<sequence>MFYYTIRKNAPPLDIASTNLLTKFHKDWTINEASKVLTRNKTIAKHYMSKCQVNWTINVICRVLTRFYYSHIKKNALHLGRHAFQPNGTISNYIRPRYHWDMKNAPPPGYHGFQKSVRHFDSTHHVKPM</sequence>
<keyword evidence="2" id="KW-1185">Reference proteome</keyword>
<accession>A0A9D4N9E9</accession>
<comment type="caution">
    <text evidence="1">The sequence shown here is derived from an EMBL/GenBank/DDBJ whole genome shotgun (WGS) entry which is preliminary data.</text>
</comment>
<evidence type="ECO:0000313" key="1">
    <source>
        <dbReference type="EMBL" id="KAH3891470.1"/>
    </source>
</evidence>
<reference evidence="1" key="1">
    <citation type="journal article" date="2019" name="bioRxiv">
        <title>The Genome of the Zebra Mussel, Dreissena polymorpha: A Resource for Invasive Species Research.</title>
        <authorList>
            <person name="McCartney M.A."/>
            <person name="Auch B."/>
            <person name="Kono T."/>
            <person name="Mallez S."/>
            <person name="Zhang Y."/>
            <person name="Obille A."/>
            <person name="Becker A."/>
            <person name="Abrahante J.E."/>
            <person name="Garbe J."/>
            <person name="Badalamenti J.P."/>
            <person name="Herman A."/>
            <person name="Mangelson H."/>
            <person name="Liachko I."/>
            <person name="Sullivan S."/>
            <person name="Sone E.D."/>
            <person name="Koren S."/>
            <person name="Silverstein K.A.T."/>
            <person name="Beckman K.B."/>
            <person name="Gohl D.M."/>
        </authorList>
    </citation>
    <scope>NUCLEOTIDE SEQUENCE</scope>
    <source>
        <strain evidence="1">Duluth1</strain>
        <tissue evidence="1">Whole animal</tissue>
    </source>
</reference>
<organism evidence="1 2">
    <name type="scientific">Dreissena polymorpha</name>
    <name type="common">Zebra mussel</name>
    <name type="synonym">Mytilus polymorpha</name>
    <dbReference type="NCBI Taxonomy" id="45954"/>
    <lineage>
        <taxon>Eukaryota</taxon>
        <taxon>Metazoa</taxon>
        <taxon>Spiralia</taxon>
        <taxon>Lophotrochozoa</taxon>
        <taxon>Mollusca</taxon>
        <taxon>Bivalvia</taxon>
        <taxon>Autobranchia</taxon>
        <taxon>Heteroconchia</taxon>
        <taxon>Euheterodonta</taxon>
        <taxon>Imparidentia</taxon>
        <taxon>Neoheterodontei</taxon>
        <taxon>Myida</taxon>
        <taxon>Dreissenoidea</taxon>
        <taxon>Dreissenidae</taxon>
        <taxon>Dreissena</taxon>
    </lineage>
</organism>
<name>A0A9D4N9E9_DREPO</name>
<protein>
    <submittedName>
        <fullName evidence="1">Uncharacterized protein</fullName>
    </submittedName>
</protein>
<evidence type="ECO:0000313" key="2">
    <source>
        <dbReference type="Proteomes" id="UP000828390"/>
    </source>
</evidence>
<dbReference type="Proteomes" id="UP000828390">
    <property type="component" value="Unassembled WGS sequence"/>
</dbReference>
<proteinExistence type="predicted"/>
<dbReference type="EMBL" id="JAIWYP010000001">
    <property type="protein sequence ID" value="KAH3891470.1"/>
    <property type="molecule type" value="Genomic_DNA"/>
</dbReference>
<dbReference type="AlphaFoldDB" id="A0A9D4N9E9"/>